<name>A0A9P6T8R0_9BASI</name>
<dbReference type="AlphaFoldDB" id="A0A9P6T8R0"/>
<comment type="caution">
    <text evidence="2">The sequence shown here is derived from an EMBL/GenBank/DDBJ whole genome shotgun (WGS) entry which is preliminary data.</text>
</comment>
<sequence>MFSGFTDFLTDFFRSIDSSVDLNDTNIMLKRSTKPTRIAPSTVAPTGRSPSPTQRSWPLRSSKCGPPKPGWTANEYEEPQPVKVTSSNMNDYFDEMSCKGRAASSGLSAMKFNISDSKKTGDNRVGSSRTGPTRILEKAFASAGMGGKRGNKTPEVNDKNLKTVRSRRNTVVSDHKADQMKIKGAAGSKGQVKEGKKTAGKIIDLTLDNDGSDSVEDIDCIMNPGPTDAPLNFQVHSEPLIASSEDKAEDPMSLRSRKPAAVDSLRSKRRHNSISNTTPQANIEQNLSHIPADKPSPAKSLKSMQLKRLYIVPEDDKSIALPWPVPHQSAFVHVFDRKVSLRGDKPSCFELDVESAHIKEVHTPDPKEEQTKVILILKSGFWRSCSSFRNQVEKWSCTKRKTSNNNHNDWLRVERH</sequence>
<evidence type="ECO:0000256" key="1">
    <source>
        <dbReference type="SAM" id="MobiDB-lite"/>
    </source>
</evidence>
<dbReference type="Proteomes" id="UP000886653">
    <property type="component" value="Unassembled WGS sequence"/>
</dbReference>
<feature type="region of interest" description="Disordered" evidence="1">
    <location>
        <begin position="33"/>
        <end position="76"/>
    </location>
</feature>
<protein>
    <submittedName>
        <fullName evidence="2">Uncharacterized protein</fullName>
    </submittedName>
</protein>
<organism evidence="2 3">
    <name type="scientific">Cronartium quercuum f. sp. fusiforme G11</name>
    <dbReference type="NCBI Taxonomy" id="708437"/>
    <lineage>
        <taxon>Eukaryota</taxon>
        <taxon>Fungi</taxon>
        <taxon>Dikarya</taxon>
        <taxon>Basidiomycota</taxon>
        <taxon>Pucciniomycotina</taxon>
        <taxon>Pucciniomycetes</taxon>
        <taxon>Pucciniales</taxon>
        <taxon>Coleosporiaceae</taxon>
        <taxon>Cronartium</taxon>
    </lineage>
</organism>
<reference evidence="2" key="1">
    <citation type="submission" date="2013-11" db="EMBL/GenBank/DDBJ databases">
        <title>Genome sequence of the fusiform rust pathogen reveals effectors for host alternation and coevolution with pine.</title>
        <authorList>
            <consortium name="DOE Joint Genome Institute"/>
            <person name="Smith K."/>
            <person name="Pendleton A."/>
            <person name="Kubisiak T."/>
            <person name="Anderson C."/>
            <person name="Salamov A."/>
            <person name="Aerts A."/>
            <person name="Riley R."/>
            <person name="Clum A."/>
            <person name="Lindquist E."/>
            <person name="Ence D."/>
            <person name="Campbell M."/>
            <person name="Kronenberg Z."/>
            <person name="Feau N."/>
            <person name="Dhillon B."/>
            <person name="Hamelin R."/>
            <person name="Burleigh J."/>
            <person name="Smith J."/>
            <person name="Yandell M."/>
            <person name="Nelson C."/>
            <person name="Grigoriev I."/>
            <person name="Davis J."/>
        </authorList>
    </citation>
    <scope>NUCLEOTIDE SEQUENCE</scope>
    <source>
        <strain evidence="2">G11</strain>
    </source>
</reference>
<evidence type="ECO:0000313" key="3">
    <source>
        <dbReference type="Proteomes" id="UP000886653"/>
    </source>
</evidence>
<proteinExistence type="predicted"/>
<keyword evidence="3" id="KW-1185">Reference proteome</keyword>
<evidence type="ECO:0000313" key="2">
    <source>
        <dbReference type="EMBL" id="KAG0143377.1"/>
    </source>
</evidence>
<accession>A0A9P6T8R0</accession>
<dbReference type="EMBL" id="MU167320">
    <property type="protein sequence ID" value="KAG0143377.1"/>
    <property type="molecule type" value="Genomic_DNA"/>
</dbReference>
<feature type="region of interest" description="Disordered" evidence="1">
    <location>
        <begin position="243"/>
        <end position="276"/>
    </location>
</feature>
<gene>
    <name evidence="2" type="ORF">CROQUDRAFT_184966</name>
</gene>